<dbReference type="GO" id="GO:0035267">
    <property type="term" value="C:NuA4 histone acetyltransferase complex"/>
    <property type="evidence" value="ECO:0007669"/>
    <property type="project" value="InterPro"/>
</dbReference>
<name>A0A835HZW9_9MAGN</name>
<dbReference type="PANTHER" id="PTHR46774">
    <property type="entry name" value="CHROMATIN MODIFICATION-RELATED PROTEIN EAF1 A-RELATED"/>
    <property type="match status" value="1"/>
</dbReference>
<proteinExistence type="predicted"/>
<dbReference type="EMBL" id="JADFTS010000005">
    <property type="protein sequence ID" value="KAF9607487.1"/>
    <property type="molecule type" value="Genomic_DNA"/>
</dbReference>
<dbReference type="Proteomes" id="UP000631114">
    <property type="component" value="Unassembled WGS sequence"/>
</dbReference>
<dbReference type="AlphaFoldDB" id="A0A835HZW9"/>
<evidence type="ECO:0000313" key="1">
    <source>
        <dbReference type="EMBL" id="KAF9607487.1"/>
    </source>
</evidence>
<reference evidence="1 2" key="1">
    <citation type="submission" date="2020-10" db="EMBL/GenBank/DDBJ databases">
        <title>The Coptis chinensis genome and diversification of protoberbering-type alkaloids.</title>
        <authorList>
            <person name="Wang B."/>
            <person name="Shu S."/>
            <person name="Song C."/>
            <person name="Liu Y."/>
        </authorList>
    </citation>
    <scope>NUCLEOTIDE SEQUENCE [LARGE SCALE GENOMIC DNA]</scope>
    <source>
        <strain evidence="1">HL-2020</strain>
        <tissue evidence="1">Leaf</tissue>
    </source>
</reference>
<dbReference type="InterPro" id="IPR044798">
    <property type="entry name" value="EAF1A/B"/>
</dbReference>
<dbReference type="OrthoDB" id="372624at2759"/>
<protein>
    <submittedName>
        <fullName evidence="1">Uncharacterized protein</fullName>
    </submittedName>
</protein>
<accession>A0A835HZW9</accession>
<evidence type="ECO:0000313" key="2">
    <source>
        <dbReference type="Proteomes" id="UP000631114"/>
    </source>
</evidence>
<gene>
    <name evidence="1" type="ORF">IFM89_036084</name>
</gene>
<organism evidence="1 2">
    <name type="scientific">Coptis chinensis</name>
    <dbReference type="NCBI Taxonomy" id="261450"/>
    <lineage>
        <taxon>Eukaryota</taxon>
        <taxon>Viridiplantae</taxon>
        <taxon>Streptophyta</taxon>
        <taxon>Embryophyta</taxon>
        <taxon>Tracheophyta</taxon>
        <taxon>Spermatophyta</taxon>
        <taxon>Magnoliopsida</taxon>
        <taxon>Ranunculales</taxon>
        <taxon>Ranunculaceae</taxon>
        <taxon>Coptidoideae</taxon>
        <taxon>Coptis</taxon>
    </lineage>
</organism>
<keyword evidence="2" id="KW-1185">Reference proteome</keyword>
<sequence length="210" mass="23038">MIWVQIGSLSMMPSIVLCNSRNHKVRKERHKILMDRNAGDGADSAEDSGSSQPYPSTFLGIPKGSARQLFQHFQGPMEDDTLKSHFECVRTTSSSLDSGIVASVFQLARELLLGRTQIWILLSFDLCDPTTSSSYLAFKGSHISGLPISNQGPTPPVHPTSGANSICNKDLLLPLSMKIVCHHHLLHSIYTSSRDAQRYGVFATRSVGIE</sequence>
<dbReference type="PANTHER" id="PTHR46774:SF3">
    <property type="entry name" value="CHROMATIN MODIFICATION-RELATED PROTEIN EAF1 A-RELATED"/>
    <property type="match status" value="1"/>
</dbReference>
<comment type="caution">
    <text evidence="1">The sequence shown here is derived from an EMBL/GenBank/DDBJ whole genome shotgun (WGS) entry which is preliminary data.</text>
</comment>